<protein>
    <recommendedName>
        <fullName evidence="11">B-cell receptor CD22</fullName>
    </recommendedName>
    <alternativeName>
        <fullName evidence="12">Sialic acid-binding Ig-like lectin 2</fullName>
    </alternativeName>
</protein>
<evidence type="ECO:0000256" key="16">
    <source>
        <dbReference type="SAM" id="Phobius"/>
    </source>
</evidence>
<dbReference type="InterPro" id="IPR051036">
    <property type="entry name" value="SIGLEC"/>
</dbReference>
<accession>A0ABU7AZ64</accession>
<dbReference type="PANTHER" id="PTHR12035:SF128">
    <property type="entry name" value="BRANCHED CHAIN KETO ACID DEHYDROGENASE E1 SUBUNIT BETA,-LIKE-RELATED"/>
    <property type="match status" value="1"/>
</dbReference>
<keyword evidence="3" id="KW-0430">Lectin</keyword>
<dbReference type="PANTHER" id="PTHR12035">
    <property type="entry name" value="SIALIC ACID BINDING IMMUNOGLOBULIN-LIKE LECTIN"/>
    <property type="match status" value="1"/>
</dbReference>
<dbReference type="InterPro" id="IPR003599">
    <property type="entry name" value="Ig_sub"/>
</dbReference>
<dbReference type="Pfam" id="PF24518">
    <property type="entry name" value="Ig_CD22"/>
    <property type="match status" value="1"/>
</dbReference>
<dbReference type="PROSITE" id="PS50835">
    <property type="entry name" value="IG_LIKE"/>
    <property type="match status" value="2"/>
</dbReference>
<keyword evidence="17" id="KW-0732">Signal</keyword>
<dbReference type="InterPro" id="IPR056386">
    <property type="entry name" value="Ig_CD22"/>
</dbReference>
<evidence type="ECO:0000259" key="18">
    <source>
        <dbReference type="PROSITE" id="PS50835"/>
    </source>
</evidence>
<evidence type="ECO:0000256" key="9">
    <source>
        <dbReference type="ARBA" id="ARBA00023319"/>
    </source>
</evidence>
<evidence type="ECO:0000256" key="17">
    <source>
        <dbReference type="SAM" id="SignalP"/>
    </source>
</evidence>
<evidence type="ECO:0000256" key="11">
    <source>
        <dbReference type="ARBA" id="ARBA00040106"/>
    </source>
</evidence>
<feature type="region of interest" description="Disordered" evidence="15">
    <location>
        <begin position="520"/>
        <end position="539"/>
    </location>
</feature>
<feature type="chain" id="PRO_5046159034" description="B-cell receptor CD22" evidence="17">
    <location>
        <begin position="19"/>
        <end position="641"/>
    </location>
</feature>
<keyword evidence="4" id="KW-0677">Repeat</keyword>
<dbReference type="SMART" id="SM00409">
    <property type="entry name" value="IG"/>
    <property type="match status" value="3"/>
</dbReference>
<evidence type="ECO:0000256" key="6">
    <source>
        <dbReference type="ARBA" id="ARBA00022989"/>
    </source>
</evidence>
<dbReference type="InterPro" id="IPR007110">
    <property type="entry name" value="Ig-like_dom"/>
</dbReference>
<feature type="domain" description="Ig-like" evidence="18">
    <location>
        <begin position="268"/>
        <end position="350"/>
    </location>
</feature>
<dbReference type="Pfam" id="PF13927">
    <property type="entry name" value="Ig_3"/>
    <property type="match status" value="1"/>
</dbReference>
<reference evidence="19 20" key="1">
    <citation type="submission" date="2021-07" db="EMBL/GenBank/DDBJ databases">
        <authorList>
            <person name="Palmer J.M."/>
        </authorList>
    </citation>
    <scope>NUCLEOTIDE SEQUENCE [LARGE SCALE GENOMIC DNA]</scope>
    <source>
        <strain evidence="19 20">AT_MEX2019</strain>
        <tissue evidence="19">Muscle</tissue>
    </source>
</reference>
<comment type="subcellular location">
    <subcellularLocation>
        <location evidence="1">Membrane</location>
        <topology evidence="1">Single-pass type I membrane protein</topology>
    </subcellularLocation>
</comment>
<comment type="function">
    <text evidence="13">Most highly expressed siglec (sialic acid-binding immunoglobulin-like lectin) on B-cells that plays a role in various aspects of B-cell biology including differentiation, antigen presentation, and trafficking to bone marrow. Binds to alpha 2,6-linked sialic acid residues of surface molecules such as CD22 itself, CD45 and IgM in a cis configuration. Can also bind to ligands on other cells as an adhesion molecule in a trans configuration. Acts as an inhibitory coreceptor on the surface of B-cells and inhibits B-cell receptor induced signaling, characterized by inhibition of the calcium mobilization and cellular activation. Mechanistically, the immunoreceptor tyrosine-based inhibitory motif domain is phosphorylated by the Src kinase LYN, which in turn leads to the recruitment of the protein tyrosine phosphatase 1/PTPN6, leading to the negative regulation of BCR signaling. If this negative signaling from is of sufficient strength, apoptosis of the B-cell can be induced.</text>
</comment>
<dbReference type="EMBL" id="JAHUTI010033115">
    <property type="protein sequence ID" value="MED6243263.1"/>
    <property type="molecule type" value="Genomic_DNA"/>
</dbReference>
<dbReference type="SUPFAM" id="SSF48726">
    <property type="entry name" value="Immunoglobulin"/>
    <property type="match status" value="3"/>
</dbReference>
<dbReference type="InterPro" id="IPR013162">
    <property type="entry name" value="CD80_C2-set"/>
</dbReference>
<comment type="caution">
    <text evidence="19">The sequence shown here is derived from an EMBL/GenBank/DDBJ whole genome shotgun (WGS) entry which is preliminary data.</text>
</comment>
<keyword evidence="9" id="KW-0393">Immunoglobulin domain</keyword>
<evidence type="ECO:0000313" key="19">
    <source>
        <dbReference type="EMBL" id="MED6243263.1"/>
    </source>
</evidence>
<evidence type="ECO:0000256" key="15">
    <source>
        <dbReference type="SAM" id="MobiDB-lite"/>
    </source>
</evidence>
<feature type="transmembrane region" description="Helical" evidence="16">
    <location>
        <begin position="461"/>
        <end position="480"/>
    </location>
</feature>
<evidence type="ECO:0000256" key="8">
    <source>
        <dbReference type="ARBA" id="ARBA00023157"/>
    </source>
</evidence>
<evidence type="ECO:0000256" key="10">
    <source>
        <dbReference type="ARBA" id="ARBA00038361"/>
    </source>
</evidence>
<evidence type="ECO:0000256" key="1">
    <source>
        <dbReference type="ARBA" id="ARBA00004479"/>
    </source>
</evidence>
<evidence type="ECO:0000256" key="5">
    <source>
        <dbReference type="ARBA" id="ARBA00022889"/>
    </source>
</evidence>
<keyword evidence="2 16" id="KW-0812">Transmembrane</keyword>
<keyword evidence="7 16" id="KW-0472">Membrane</keyword>
<dbReference type="InterPro" id="IPR013783">
    <property type="entry name" value="Ig-like_fold"/>
</dbReference>
<evidence type="ECO:0000256" key="14">
    <source>
        <dbReference type="ARBA" id="ARBA00046458"/>
    </source>
</evidence>
<dbReference type="Proteomes" id="UP001345963">
    <property type="component" value="Unassembled WGS sequence"/>
</dbReference>
<organism evidence="19 20">
    <name type="scientific">Ataeniobius toweri</name>
    <dbReference type="NCBI Taxonomy" id="208326"/>
    <lineage>
        <taxon>Eukaryota</taxon>
        <taxon>Metazoa</taxon>
        <taxon>Chordata</taxon>
        <taxon>Craniata</taxon>
        <taxon>Vertebrata</taxon>
        <taxon>Euteleostomi</taxon>
        <taxon>Actinopterygii</taxon>
        <taxon>Neopterygii</taxon>
        <taxon>Teleostei</taxon>
        <taxon>Neoteleostei</taxon>
        <taxon>Acanthomorphata</taxon>
        <taxon>Ovalentaria</taxon>
        <taxon>Atherinomorphae</taxon>
        <taxon>Cyprinodontiformes</taxon>
        <taxon>Goodeidae</taxon>
        <taxon>Ataeniobius</taxon>
    </lineage>
</organism>
<keyword evidence="8" id="KW-1015">Disulfide bond</keyword>
<evidence type="ECO:0000256" key="12">
    <source>
        <dbReference type="ARBA" id="ARBA00041781"/>
    </source>
</evidence>
<evidence type="ECO:0000256" key="13">
    <source>
        <dbReference type="ARBA" id="ARBA00045430"/>
    </source>
</evidence>
<dbReference type="Gene3D" id="2.60.40.10">
    <property type="entry name" value="Immunoglobulins"/>
    <property type="match status" value="4"/>
</dbReference>
<dbReference type="Pfam" id="PF08205">
    <property type="entry name" value="C2-set_2"/>
    <property type="match status" value="1"/>
</dbReference>
<comment type="subunit">
    <text evidence="14">Predominantly monomer of isoform CD22-beta. Also found as heterodimer of isoform CD22-beta and a shorter isoform. Interacts with PTPN6/SHP-1, LYN, SYK, PIK3R1/PIK3R2 and PLCG1 upon phosphorylation. Interacts with GRB2, INPP5D and SHC1 upon phosphorylation. May form a complex with INPP5D/SHIP, GRB2 and SHC1.</text>
</comment>
<gene>
    <name evidence="19" type="ORF">ATANTOWER_017474</name>
</gene>
<comment type="similarity">
    <text evidence="10">Belongs to the immunoglobulin superfamily. SIGLEC (sialic acid binding Ig-like lectin) family.</text>
</comment>
<keyword evidence="5" id="KW-0130">Cell adhesion</keyword>
<sequence>MFALFWTTVIFSLSGSNTYTVASALGRPFCSSGFCITLNEGQITAEAGFCVVLPCSFTTADEFTPKNIVWFKCESWKRKCGDSDIIFHTNPNKVQPEFLGRVLLLDPDVSQRNCSIMINDLTAFDSGSYRLRVNGLQNGRTDGFMFTPKTTVFVKDSLKKPTVTIPPLIEGQQAILTCTAPGLCSGTPPKITWRQGGEVDLKSIIPGNITVSLETENRTAVTHRDSSNLTFIPSAEHHNTNITCKVSFNNNRTTEETITLKVNYKRQPQITGNTTVKEGDALNLTCSVESFPQSLVVWTKHSPNGIYLQNNTGLATFVILNVTSEDSGQYVCTATHLGDTVSVYADVKVTWFSKILKGSGCALQSELLTCVCITKGFPLPTITWPLLKDHTVYSVINTVSNHTLNTTVTISLKQHHNFSVECVSTHENGEAKENLTVQQHFLEKEAIQSKTILETVSRLDIIIAFLIGFLLSATICCLAIKCNRKTLKNSGNLDETLKMISQVDPQIDRAQAVQNDKTHVQEEAGNGAMDAEKSSSELMSELSSSLKDVQYASIDFSIMKRRSAREVAKQQESTLTEYAEIKTGAKDQKKDESKEASKTVDGKEEDLMTKHDDEIKQVVSEEQGGDVEAIYSTVRDVSDKI</sequence>
<keyword evidence="20" id="KW-1185">Reference proteome</keyword>
<feature type="domain" description="Ig-like" evidence="18">
    <location>
        <begin position="161"/>
        <end position="259"/>
    </location>
</feature>
<evidence type="ECO:0000256" key="4">
    <source>
        <dbReference type="ARBA" id="ARBA00022737"/>
    </source>
</evidence>
<dbReference type="InterPro" id="IPR036179">
    <property type="entry name" value="Ig-like_dom_sf"/>
</dbReference>
<keyword evidence="6 16" id="KW-1133">Transmembrane helix</keyword>
<dbReference type="InterPro" id="IPR003598">
    <property type="entry name" value="Ig_sub2"/>
</dbReference>
<dbReference type="PROSITE" id="PS00290">
    <property type="entry name" value="IG_MHC"/>
    <property type="match status" value="1"/>
</dbReference>
<evidence type="ECO:0000256" key="3">
    <source>
        <dbReference type="ARBA" id="ARBA00022734"/>
    </source>
</evidence>
<evidence type="ECO:0000256" key="2">
    <source>
        <dbReference type="ARBA" id="ARBA00022692"/>
    </source>
</evidence>
<dbReference type="SMART" id="SM00408">
    <property type="entry name" value="IGc2"/>
    <property type="match status" value="2"/>
</dbReference>
<feature type="region of interest" description="Disordered" evidence="15">
    <location>
        <begin position="583"/>
        <end position="612"/>
    </location>
</feature>
<dbReference type="InterPro" id="IPR003006">
    <property type="entry name" value="Ig/MHC_CS"/>
</dbReference>
<proteinExistence type="inferred from homology"/>
<feature type="signal peptide" evidence="17">
    <location>
        <begin position="1"/>
        <end position="18"/>
    </location>
</feature>
<evidence type="ECO:0000313" key="20">
    <source>
        <dbReference type="Proteomes" id="UP001345963"/>
    </source>
</evidence>
<evidence type="ECO:0000256" key="7">
    <source>
        <dbReference type="ARBA" id="ARBA00023136"/>
    </source>
</evidence>
<name>A0ABU7AZ64_9TELE</name>